<protein>
    <submittedName>
        <fullName evidence="3">Uncharacterized protein</fullName>
    </submittedName>
</protein>
<dbReference type="SMR" id="G1TBF0"/>
<dbReference type="SMART" id="SM00248">
    <property type="entry name" value="ANK"/>
    <property type="match status" value="6"/>
</dbReference>
<feature type="compositionally biased region" description="Basic and acidic residues" evidence="2">
    <location>
        <begin position="566"/>
        <end position="589"/>
    </location>
</feature>
<dbReference type="InParanoid" id="G1TBF0"/>
<dbReference type="PANTHER" id="PTHR24147:SF72">
    <property type="entry name" value="GSARP1"/>
    <property type="match status" value="1"/>
</dbReference>
<feature type="compositionally biased region" description="Basic and acidic residues" evidence="2">
    <location>
        <begin position="507"/>
        <end position="535"/>
    </location>
</feature>
<dbReference type="Gene3D" id="1.25.40.20">
    <property type="entry name" value="Ankyrin repeat-containing domain"/>
    <property type="match status" value="2"/>
</dbReference>
<feature type="repeat" description="ANK" evidence="1">
    <location>
        <begin position="157"/>
        <end position="189"/>
    </location>
</feature>
<dbReference type="PROSITE" id="PS50297">
    <property type="entry name" value="ANK_REP_REGION"/>
    <property type="match status" value="2"/>
</dbReference>
<organism evidence="3 4">
    <name type="scientific">Oryctolagus cuniculus</name>
    <name type="common">Rabbit</name>
    <dbReference type="NCBI Taxonomy" id="9986"/>
    <lineage>
        <taxon>Eukaryota</taxon>
        <taxon>Metazoa</taxon>
        <taxon>Chordata</taxon>
        <taxon>Craniata</taxon>
        <taxon>Vertebrata</taxon>
        <taxon>Euteleostomi</taxon>
        <taxon>Mammalia</taxon>
        <taxon>Eutheria</taxon>
        <taxon>Euarchontoglires</taxon>
        <taxon>Glires</taxon>
        <taxon>Lagomorpha</taxon>
        <taxon>Leporidae</taxon>
        <taxon>Oryctolagus</taxon>
    </lineage>
</organism>
<sequence>MLATRGRCGRVGTLSLSAGSREGYTGGSRDFGSAESRPQEKVASSTAHGPEDGFTANQEKFERKPAWTVTEFEKKHLKRRPHFGYRLLYWELGAIHRAASTGNVAAVEKILGCRRSGVDDVDHKSRTALHWACAKGHQDMVAFLISRRCLLDPQDKRAATPLIKAVQCPAENCATLLLDHGADPNIEDEIGNTALHYAAYGGNTRMAEKLLSSNADIEKKNETGLTPLLVAIQQNQETMVKFLILQNADVFAVDNLNRTSLMFAGWYNTEDIVHMLLELGVDVLSEDIAGHSARDYALQKRSMQNYQLISLFRENAVLEKTVNTNPDDEHSKEYRKRLLEIPDVNHELLISYEEGLNSFAKKDLIIPGRTTAIIHSAPEEQPNNDRITRVHGVHEDNKCGSEDEAKESTLDPEEGTSTLAGKKSKKRFFITQVAPQQPINKYGMDSDHGLDKDNKHNKESTSQRDPEDSKSQKNSKEGTSTLAGKKSKKRFFITQVAPQQPIMNSDHGLDKDNKCNKESTSQRDPEDSKSQKNSKEGTSTLAGKKSKKRFFITQVAPQQPIMNSDHGLDKDNKCNKESTSQRDPEDSKSQKNSKVLCLLVIWKYLISVMLKQNWCLLEGIN</sequence>
<evidence type="ECO:0000256" key="1">
    <source>
        <dbReference type="PROSITE-ProRule" id="PRU00023"/>
    </source>
</evidence>
<keyword evidence="1" id="KW-0040">ANK repeat</keyword>
<feature type="compositionally biased region" description="Basic and acidic residues" evidence="2">
    <location>
        <begin position="444"/>
        <end position="476"/>
    </location>
</feature>
<feature type="repeat" description="ANK" evidence="1">
    <location>
        <begin position="124"/>
        <end position="156"/>
    </location>
</feature>
<dbReference type="eggNOG" id="KOG0504">
    <property type="taxonomic scope" value="Eukaryota"/>
</dbReference>
<keyword evidence="4" id="KW-1185">Reference proteome</keyword>
<feature type="compositionally biased region" description="Basic and acidic residues" evidence="2">
    <location>
        <begin position="394"/>
        <end position="409"/>
    </location>
</feature>
<name>G1TBF0_RABIT</name>
<reference evidence="3" key="3">
    <citation type="submission" date="2025-09" db="UniProtKB">
        <authorList>
            <consortium name="Ensembl"/>
        </authorList>
    </citation>
    <scope>IDENTIFICATION</scope>
    <source>
        <strain evidence="3">Thorbecke</strain>
    </source>
</reference>
<feature type="repeat" description="ANK" evidence="1">
    <location>
        <begin position="223"/>
        <end position="255"/>
    </location>
</feature>
<accession>G1TBF0</accession>
<dbReference type="STRING" id="9986.ENSOCUP00000014043"/>
<feature type="region of interest" description="Disordered" evidence="2">
    <location>
        <begin position="18"/>
        <end position="60"/>
    </location>
</feature>
<dbReference type="Bgee" id="ENSOCUG00000016336">
    <property type="expression patterns" value="Expressed in testis"/>
</dbReference>
<evidence type="ECO:0000313" key="3">
    <source>
        <dbReference type="Ensembl" id="ENSOCUP00000014043.3"/>
    </source>
</evidence>
<dbReference type="HOGENOM" id="CLU_000134_9_4_1"/>
<dbReference type="GeneTree" id="ENSGT00940000153661"/>
<dbReference type="InterPro" id="IPR002110">
    <property type="entry name" value="Ankyrin_rpt"/>
</dbReference>
<evidence type="ECO:0000313" key="4">
    <source>
        <dbReference type="Proteomes" id="UP000001811"/>
    </source>
</evidence>
<dbReference type="AlphaFoldDB" id="G1TBF0"/>
<dbReference type="PANTHER" id="PTHR24147">
    <property type="entry name" value="ANKYRIN REPEAT DOMAIN 36-RELATED"/>
    <property type="match status" value="1"/>
</dbReference>
<evidence type="ECO:0000256" key="2">
    <source>
        <dbReference type="SAM" id="MobiDB-lite"/>
    </source>
</evidence>
<proteinExistence type="predicted"/>
<dbReference type="Pfam" id="PF12796">
    <property type="entry name" value="Ank_2"/>
    <property type="match status" value="2"/>
</dbReference>
<dbReference type="InterPro" id="IPR050657">
    <property type="entry name" value="Ankyrin_repeat_domain"/>
</dbReference>
<dbReference type="PRINTS" id="PR01415">
    <property type="entry name" value="ANKYRIN"/>
</dbReference>
<reference evidence="3 4" key="1">
    <citation type="journal article" date="2011" name="Nature">
        <title>A high-resolution map of human evolutionary constraint using 29 mammals.</title>
        <authorList>
            <person name="Lindblad-Toh K."/>
            <person name="Garber M."/>
            <person name="Zuk O."/>
            <person name="Lin M.F."/>
            <person name="Parker B.J."/>
            <person name="Washietl S."/>
            <person name="Kheradpour P."/>
            <person name="Ernst J."/>
            <person name="Jordan G."/>
            <person name="Mauceli E."/>
            <person name="Ward L.D."/>
            <person name="Lowe C.B."/>
            <person name="Holloway A.K."/>
            <person name="Clamp M."/>
            <person name="Gnerre S."/>
            <person name="Alfoldi J."/>
            <person name="Beal K."/>
            <person name="Chang J."/>
            <person name="Clawson H."/>
            <person name="Cuff J."/>
            <person name="Di Palma F."/>
            <person name="Fitzgerald S."/>
            <person name="Flicek P."/>
            <person name="Guttman M."/>
            <person name="Hubisz M.J."/>
            <person name="Jaffe D.B."/>
            <person name="Jungreis I."/>
            <person name="Kent W.J."/>
            <person name="Kostka D."/>
            <person name="Lara M."/>
            <person name="Martins A.L."/>
            <person name="Massingham T."/>
            <person name="Moltke I."/>
            <person name="Raney B.J."/>
            <person name="Rasmussen M.D."/>
            <person name="Robinson J."/>
            <person name="Stark A."/>
            <person name="Vilella A.J."/>
            <person name="Wen J."/>
            <person name="Xie X."/>
            <person name="Zody M.C."/>
            <person name="Baldwin J."/>
            <person name="Bloom T."/>
            <person name="Chin C.W."/>
            <person name="Heiman D."/>
            <person name="Nicol R."/>
            <person name="Nusbaum C."/>
            <person name="Young S."/>
            <person name="Wilkinson J."/>
            <person name="Worley K.C."/>
            <person name="Kovar C.L."/>
            <person name="Muzny D.M."/>
            <person name="Gibbs R.A."/>
            <person name="Cree A."/>
            <person name="Dihn H.H."/>
            <person name="Fowler G."/>
            <person name="Jhangiani S."/>
            <person name="Joshi V."/>
            <person name="Lee S."/>
            <person name="Lewis L.R."/>
            <person name="Nazareth L.V."/>
            <person name="Okwuonu G."/>
            <person name="Santibanez J."/>
            <person name="Warren W.C."/>
            <person name="Mardis E.R."/>
            <person name="Weinstock G.M."/>
            <person name="Wilson R.K."/>
            <person name="Delehaunty K."/>
            <person name="Dooling D."/>
            <person name="Fronik C."/>
            <person name="Fulton L."/>
            <person name="Fulton B."/>
            <person name="Graves T."/>
            <person name="Minx P."/>
            <person name="Sodergren E."/>
            <person name="Birney E."/>
            <person name="Margulies E.H."/>
            <person name="Herrero J."/>
            <person name="Green E.D."/>
            <person name="Haussler D."/>
            <person name="Siepel A."/>
            <person name="Goldman N."/>
            <person name="Pollard K.S."/>
            <person name="Pedersen J.S."/>
            <person name="Lander E.S."/>
            <person name="Kellis M."/>
        </authorList>
    </citation>
    <scope>NUCLEOTIDE SEQUENCE [LARGE SCALE GENOMIC DNA]</scope>
    <source>
        <strain evidence="4">Thorbecke</strain>
    </source>
</reference>
<dbReference type="PROSITE" id="PS50088">
    <property type="entry name" value="ANK_REPEAT"/>
    <property type="match status" value="4"/>
</dbReference>
<dbReference type="Ensembl" id="ENSOCUT00000016333.3">
    <property type="protein sequence ID" value="ENSOCUP00000014043.3"/>
    <property type="gene ID" value="ENSOCUG00000016336.3"/>
</dbReference>
<feature type="region of interest" description="Disordered" evidence="2">
    <location>
        <begin position="394"/>
        <end position="591"/>
    </location>
</feature>
<dbReference type="SUPFAM" id="SSF48403">
    <property type="entry name" value="Ankyrin repeat"/>
    <property type="match status" value="1"/>
</dbReference>
<dbReference type="Proteomes" id="UP000001811">
    <property type="component" value="Unplaced"/>
</dbReference>
<dbReference type="InterPro" id="IPR036770">
    <property type="entry name" value="Ankyrin_rpt-contain_sf"/>
</dbReference>
<dbReference type="PaxDb" id="9986-ENSOCUP00000014043"/>
<reference evidence="3" key="2">
    <citation type="submission" date="2025-08" db="UniProtKB">
        <authorList>
            <consortium name="Ensembl"/>
        </authorList>
    </citation>
    <scope>IDENTIFICATION</scope>
    <source>
        <strain evidence="3">Thorbecke</strain>
    </source>
</reference>
<feature type="repeat" description="ANK" evidence="1">
    <location>
        <begin position="190"/>
        <end position="222"/>
    </location>
</feature>